<proteinExistence type="predicted"/>
<dbReference type="EMBL" id="MTSL01000178">
    <property type="protein sequence ID" value="PJF17324.1"/>
    <property type="molecule type" value="Genomic_DNA"/>
</dbReference>
<evidence type="ECO:0000313" key="4">
    <source>
        <dbReference type="EMBL" id="PJF17324.1"/>
    </source>
</evidence>
<dbReference type="GO" id="GO:0005737">
    <property type="term" value="C:cytoplasm"/>
    <property type="evidence" value="ECO:0007669"/>
    <property type="project" value="TreeGrafter"/>
</dbReference>
<evidence type="ECO:0000256" key="1">
    <source>
        <dbReference type="ARBA" id="ARBA00022723"/>
    </source>
</evidence>
<dbReference type="OrthoDB" id="10254258at2759"/>
<keyword evidence="5" id="KW-1185">Reference proteome</keyword>
<dbReference type="Gene3D" id="1.10.3210.10">
    <property type="entry name" value="Hypothetical protein af1432"/>
    <property type="match status" value="1"/>
</dbReference>
<evidence type="ECO:0000259" key="3">
    <source>
        <dbReference type="Pfam" id="PF13023"/>
    </source>
</evidence>
<evidence type="ECO:0000313" key="5">
    <source>
        <dbReference type="Proteomes" id="UP000240830"/>
    </source>
</evidence>
<dbReference type="PANTHER" id="PTHR11845:SF13">
    <property type="entry name" value="5'-DEOXYNUCLEOTIDASE HDDC2"/>
    <property type="match status" value="1"/>
</dbReference>
<reference evidence="4 5" key="1">
    <citation type="submission" date="2016-10" db="EMBL/GenBank/DDBJ databases">
        <title>The genome of Paramicrosporidium saccamoebae is the missing link in understanding Cryptomycota and Microsporidia evolution.</title>
        <authorList>
            <person name="Quandt C.A."/>
            <person name="Beaudet D."/>
            <person name="Corsaro D."/>
            <person name="Michel R."/>
            <person name="Corradi N."/>
            <person name="James T."/>
        </authorList>
    </citation>
    <scope>NUCLEOTIDE SEQUENCE [LARGE SCALE GENOMIC DNA]</scope>
    <source>
        <strain evidence="4 5">KSL3</strain>
    </source>
</reference>
<name>A0A2H9THU0_9FUNG</name>
<evidence type="ECO:0000256" key="2">
    <source>
        <dbReference type="ARBA" id="ARBA00022801"/>
    </source>
</evidence>
<dbReference type="FunFam" id="1.10.3210.10:FF:000035">
    <property type="entry name" value="HD family hydrolase"/>
    <property type="match status" value="1"/>
</dbReference>
<dbReference type="InterPro" id="IPR039356">
    <property type="entry name" value="YfbR/HDDC2"/>
</dbReference>
<keyword evidence="1" id="KW-0479">Metal-binding</keyword>
<dbReference type="Pfam" id="PF13023">
    <property type="entry name" value="HD_3"/>
    <property type="match status" value="1"/>
</dbReference>
<dbReference type="SUPFAM" id="SSF109604">
    <property type="entry name" value="HD-domain/PDEase-like"/>
    <property type="match status" value="1"/>
</dbReference>
<dbReference type="InterPro" id="IPR006674">
    <property type="entry name" value="HD_domain"/>
</dbReference>
<dbReference type="GO" id="GO:0046872">
    <property type="term" value="F:metal ion binding"/>
    <property type="evidence" value="ECO:0007669"/>
    <property type="project" value="UniProtKB-KW"/>
</dbReference>
<feature type="domain" description="HD" evidence="3">
    <location>
        <begin position="32"/>
        <end position="172"/>
    </location>
</feature>
<keyword evidence="2" id="KW-0378">Hydrolase</keyword>
<accession>A0A2H9THU0</accession>
<gene>
    <name evidence="4" type="ORF">PSACC_02820</name>
</gene>
<dbReference type="AlphaFoldDB" id="A0A2H9THU0"/>
<comment type="caution">
    <text evidence="4">The sequence shown here is derived from an EMBL/GenBank/DDBJ whole genome shotgun (WGS) entry which is preliminary data.</text>
</comment>
<dbReference type="GO" id="GO:0002953">
    <property type="term" value="F:5'-deoxynucleotidase activity"/>
    <property type="evidence" value="ECO:0007669"/>
    <property type="project" value="InterPro"/>
</dbReference>
<sequence length="191" mass="22053">MPTAQMATVQLDEGIMAILRTAESPEQCQEAETKRRGWEYYNLKDSETVSGHMYRMGLMSMVLESPNLDMNRCGQMALVHDLAESIVGDITPWCGIDKEEKHRLETIVSSLGTTNAANKIESLWWEYERNETPEANFVHDMDKLELAQQAMEYEHKYEINLDEFFKSCDQGIHDTQLRAIFAQILSRRRSV</sequence>
<dbReference type="STRING" id="1246581.A0A2H9THU0"/>
<dbReference type="Proteomes" id="UP000240830">
    <property type="component" value="Unassembled WGS sequence"/>
</dbReference>
<protein>
    <recommendedName>
        <fullName evidence="3">HD domain-containing protein</fullName>
    </recommendedName>
</protein>
<dbReference type="PANTHER" id="PTHR11845">
    <property type="entry name" value="5'-DEOXYNUCLEOTIDASE HDDC2"/>
    <property type="match status" value="1"/>
</dbReference>
<organism evidence="4 5">
    <name type="scientific">Paramicrosporidium saccamoebae</name>
    <dbReference type="NCBI Taxonomy" id="1246581"/>
    <lineage>
        <taxon>Eukaryota</taxon>
        <taxon>Fungi</taxon>
        <taxon>Fungi incertae sedis</taxon>
        <taxon>Cryptomycota</taxon>
        <taxon>Cryptomycota incertae sedis</taxon>
        <taxon>Paramicrosporidium</taxon>
    </lineage>
</organism>